<keyword evidence="2" id="KW-1185">Reference proteome</keyword>
<accession>A0ACC5WJL7</accession>
<organism evidence="1 2">
    <name type="scientific">Pangasianodon gigas</name>
    <name type="common">Mekong giant catfish</name>
    <name type="synonym">Pangasius gigas</name>
    <dbReference type="NCBI Taxonomy" id="30993"/>
    <lineage>
        <taxon>Eukaryota</taxon>
        <taxon>Metazoa</taxon>
        <taxon>Chordata</taxon>
        <taxon>Craniata</taxon>
        <taxon>Vertebrata</taxon>
        <taxon>Euteleostomi</taxon>
        <taxon>Actinopterygii</taxon>
        <taxon>Neopterygii</taxon>
        <taxon>Teleostei</taxon>
        <taxon>Ostariophysi</taxon>
        <taxon>Siluriformes</taxon>
        <taxon>Pangasiidae</taxon>
        <taxon>Pangasianodon</taxon>
    </lineage>
</organism>
<comment type="caution">
    <text evidence="1">The sequence shown here is derived from an EMBL/GenBank/DDBJ whole genome shotgun (WGS) entry which is preliminary data.</text>
</comment>
<reference evidence="1 2" key="1">
    <citation type="journal article" date="2022" name="bioRxiv">
        <title>An ancient truncated duplication of the anti-Mullerian hormone receptor type 2 gene is a potential conserved master sex determinant in the Pangasiidae catfish family.</title>
        <authorList>
            <person name="Wen M."/>
            <person name="Pan Q."/>
            <person name="Jouanno E."/>
            <person name="Montfort J."/>
            <person name="Zahm M."/>
            <person name="Cabau C."/>
            <person name="Klopp C."/>
            <person name="Iampietro C."/>
            <person name="Roques C."/>
            <person name="Bouchez O."/>
            <person name="Castinel A."/>
            <person name="Donnadieu C."/>
            <person name="Parrinello H."/>
            <person name="Poncet C."/>
            <person name="Belmonte E."/>
            <person name="Gautier V."/>
            <person name="Avarre J.-C."/>
            <person name="Dugue R."/>
            <person name="Gustiano R."/>
            <person name="Ha T.T.T."/>
            <person name="Campet M."/>
            <person name="Sriphairoj K."/>
            <person name="Ribolli J."/>
            <person name="de Almeida F.L."/>
            <person name="Desvignes T."/>
            <person name="Postlethwait J.H."/>
            <person name="Bucao C.F."/>
            <person name="Robinson-Rechavi M."/>
            <person name="Bobe J."/>
            <person name="Herpin A."/>
            <person name="Guiguen Y."/>
        </authorList>
    </citation>
    <scope>NUCLEOTIDE SEQUENCE [LARGE SCALE GENOMIC DNA]</scope>
    <source>
        <strain evidence="1">YG-Dec2019</strain>
    </source>
</reference>
<evidence type="ECO:0000313" key="2">
    <source>
        <dbReference type="Proteomes" id="UP000829447"/>
    </source>
</evidence>
<evidence type="ECO:0000313" key="1">
    <source>
        <dbReference type="EMBL" id="MCI4379237.1"/>
    </source>
</evidence>
<proteinExistence type="predicted"/>
<dbReference type="Proteomes" id="UP000829447">
    <property type="component" value="Linkage Group LG6"/>
</dbReference>
<sequence length="559" mass="61552">MLDNTDYAFPAGDESDGSSDEWDVGYASDSKKLEPEVSKATSFPPEDNVSVLKRAITAGDVDLVRQLLDSGMDVETYLGFEWTPLMCAVHVGHCELAELLLDRGASANFSRDHYTVLMAACTANSTTEENISKCVALLLSRNADPNVYNRSRMTCLMLAARDGYSQVINLLVSHGAELNFQNDSGHTALMLAVQYGHEAAVLKLLQLGADKSIKSKAGNTAADLAKSFKHLQLGADKSIKSKAGNTAADLAKSFKHLQICRILNSPSDSTVNGALPSKAETVFKLLNQNPEPLSVSKKRILKVVQFHIKPISQQICRILNSPSDSTVNGALPSKAETVFKLLNQNPEPLSVSKKSSAKLCDIELLLHGLNLEYLSDIMMENDITWSHLLTIEKEDLEKIGVTDPEDQKKILNAVQEIHLDRVDLDTLSQLDNIDSGSEELYNFLISLRQQCCYLTEMVQDVISRFPRSTSQLVLTWDPKKEAQAICTELVAQTGDLQKEVVCLRDLLSKLDPTDYTFHPPLPSSHSSMRRRVIKKLAVAVLGAGLLLLLSQARHFKAYV</sequence>
<protein>
    <submittedName>
        <fullName evidence="1">Uncharacterized protein</fullName>
    </submittedName>
</protein>
<name>A0ACC5WJL7_PANGG</name>
<dbReference type="EMBL" id="CM040459">
    <property type="protein sequence ID" value="MCI4379237.1"/>
    <property type="molecule type" value="Genomic_DNA"/>
</dbReference>
<gene>
    <name evidence="1" type="ORF">PGIGA_G00225590</name>
</gene>